<dbReference type="KEGG" id="plon:Pla110_39790"/>
<evidence type="ECO:0000313" key="2">
    <source>
        <dbReference type="Proteomes" id="UP000317178"/>
    </source>
</evidence>
<dbReference type="RefSeq" id="WP_144998218.1">
    <property type="nucleotide sequence ID" value="NZ_CP036281.1"/>
</dbReference>
<dbReference type="OrthoDB" id="9802600at2"/>
<dbReference type="AlphaFoldDB" id="A0A518CSS1"/>
<dbReference type="Proteomes" id="UP000317178">
    <property type="component" value="Chromosome"/>
</dbReference>
<dbReference type="EMBL" id="CP036281">
    <property type="protein sequence ID" value="QDU82224.1"/>
    <property type="molecule type" value="Genomic_DNA"/>
</dbReference>
<evidence type="ECO:0000313" key="1">
    <source>
        <dbReference type="EMBL" id="QDU82224.1"/>
    </source>
</evidence>
<organism evidence="1 2">
    <name type="scientific">Polystyrenella longa</name>
    <dbReference type="NCBI Taxonomy" id="2528007"/>
    <lineage>
        <taxon>Bacteria</taxon>
        <taxon>Pseudomonadati</taxon>
        <taxon>Planctomycetota</taxon>
        <taxon>Planctomycetia</taxon>
        <taxon>Planctomycetales</taxon>
        <taxon>Planctomycetaceae</taxon>
        <taxon>Polystyrenella</taxon>
    </lineage>
</organism>
<evidence type="ECO:0008006" key="3">
    <source>
        <dbReference type="Google" id="ProtNLM"/>
    </source>
</evidence>
<gene>
    <name evidence="1" type="ORF">Pla110_39790</name>
</gene>
<sequence>MSRRSLFYSISSLVVLLTSILSVDLYAQEETALRPHERWIWTELIAFDNQQPDSGVGEYLEKTGFAPKVICLMISSPDIILSHGGMETEEQLAKEYTSRDGHDFNPERQRQDWTNYQLRFLIEQLHERKIEVYLSVFAKYYRTREHREWIADHHEVLHVRQKSGYAWALNCLARLDDGSYFEDYFIKKLVETLNDYGFDGWHGADGWGPLSGPIHEVSFSDDMIAQFAEYSEYNLPQVVTQECVYDVSKLIARAEWILKNRRAEWSEFYADRWTTFWGKVVTALHATDKKAAINSAWGRAPFEALYRYGIDYQKIAATGVDAIIVETVAVGLATDPRTVDSDRHDDFLAMLMLMRACLPETKLIFLHGVHDVVEEWDAIHHAPMVLEREIYSLANVFHNRSDGSLAPSADGFLVCLGDGLKKNEWNWLEERWQLAFQEPPQSTGGATVVWSDSVFRAELEDYIKNRTWNTHRILFHLMQAGVTIQSTIHVDDIVQATGTLIVPNAHLMPRSELERLGGYKNGPLVLIGRPPENILKLISIPGAQFKDHYSPLEMWCGVFHASPQVIPFEKGEDEPPVAEILKQELPKGYWNHLPYRHVSDGFIDVCAKVIQQIATPIKVVEEAESVAIMPVTLQDGTIRIAIKNRTYAYARPLIDMGRPVASAEVLSSFPSITIKPKENRFSIRVPGRGITVVDVKFQPE</sequence>
<protein>
    <recommendedName>
        <fullName evidence="3">Beta-galactosidase trimerization domain protein</fullName>
    </recommendedName>
</protein>
<reference evidence="1 2" key="1">
    <citation type="submission" date="2019-02" db="EMBL/GenBank/DDBJ databases">
        <title>Deep-cultivation of Planctomycetes and their phenomic and genomic characterization uncovers novel biology.</title>
        <authorList>
            <person name="Wiegand S."/>
            <person name="Jogler M."/>
            <person name="Boedeker C."/>
            <person name="Pinto D."/>
            <person name="Vollmers J."/>
            <person name="Rivas-Marin E."/>
            <person name="Kohn T."/>
            <person name="Peeters S.H."/>
            <person name="Heuer A."/>
            <person name="Rast P."/>
            <person name="Oberbeckmann S."/>
            <person name="Bunk B."/>
            <person name="Jeske O."/>
            <person name="Meyerdierks A."/>
            <person name="Storesund J.E."/>
            <person name="Kallscheuer N."/>
            <person name="Luecker S."/>
            <person name="Lage O.M."/>
            <person name="Pohl T."/>
            <person name="Merkel B.J."/>
            <person name="Hornburger P."/>
            <person name="Mueller R.-W."/>
            <person name="Bruemmer F."/>
            <person name="Labrenz M."/>
            <person name="Spormann A.M."/>
            <person name="Op den Camp H."/>
            <person name="Overmann J."/>
            <person name="Amann R."/>
            <person name="Jetten M.S.M."/>
            <person name="Mascher T."/>
            <person name="Medema M.H."/>
            <person name="Devos D.P."/>
            <person name="Kaster A.-K."/>
            <person name="Ovreas L."/>
            <person name="Rohde M."/>
            <person name="Galperin M.Y."/>
            <person name="Jogler C."/>
        </authorList>
    </citation>
    <scope>NUCLEOTIDE SEQUENCE [LARGE SCALE GENOMIC DNA]</scope>
    <source>
        <strain evidence="1 2">Pla110</strain>
    </source>
</reference>
<keyword evidence="2" id="KW-1185">Reference proteome</keyword>
<accession>A0A518CSS1</accession>
<name>A0A518CSS1_9PLAN</name>
<proteinExistence type="predicted"/>